<proteinExistence type="inferred from homology"/>
<reference evidence="6 7" key="1">
    <citation type="submission" date="2022-04" db="EMBL/GenBank/DDBJ databases">
        <title>Positive selection, recombination, and allopatry shape intraspecific diversity of widespread and dominant cyanobacteria.</title>
        <authorList>
            <person name="Wei J."/>
            <person name="Shu W."/>
            <person name="Hu C."/>
        </authorList>
    </citation>
    <scope>NUCLEOTIDE SEQUENCE [LARGE SCALE GENOMIC DNA]</scope>
    <source>
        <strain evidence="6 7">AS-A4</strain>
    </source>
</reference>
<dbReference type="EMBL" id="JAMPLM010000008">
    <property type="protein sequence ID" value="MEP1059036.1"/>
    <property type="molecule type" value="Genomic_DNA"/>
</dbReference>
<name>A0ABV0KIG3_9CYAN</name>
<dbReference type="PANTHER" id="PTHR46743:SF2">
    <property type="entry name" value="TEICHOIC ACIDS EXPORT ATP-BINDING PROTEIN TAGH"/>
    <property type="match status" value="1"/>
</dbReference>
<comment type="similarity">
    <text evidence="1">Belongs to the ABC transporter superfamily.</text>
</comment>
<accession>A0ABV0KIG3</accession>
<dbReference type="InterPro" id="IPR003439">
    <property type="entry name" value="ABC_transporter-like_ATP-bd"/>
</dbReference>
<evidence type="ECO:0000313" key="7">
    <source>
        <dbReference type="Proteomes" id="UP001476950"/>
    </source>
</evidence>
<dbReference type="PROSITE" id="PS50893">
    <property type="entry name" value="ABC_TRANSPORTER_2"/>
    <property type="match status" value="1"/>
</dbReference>
<dbReference type="Pfam" id="PF14524">
    <property type="entry name" value="Wzt_C"/>
    <property type="match status" value="1"/>
</dbReference>
<keyword evidence="4 6" id="KW-0067">ATP-binding</keyword>
<dbReference type="InterPro" id="IPR029439">
    <property type="entry name" value="Wzt_C"/>
</dbReference>
<dbReference type="Proteomes" id="UP001476950">
    <property type="component" value="Unassembled WGS sequence"/>
</dbReference>
<keyword evidence="3" id="KW-0547">Nucleotide-binding</keyword>
<comment type="caution">
    <text evidence="6">The sequence shown here is derived from an EMBL/GenBank/DDBJ whole genome shotgun (WGS) entry which is preliminary data.</text>
</comment>
<keyword evidence="2" id="KW-0813">Transport</keyword>
<sequence length="416" mass="46557">MTESIVVQRLGKRFSQYHCDRPNTIMEAALSGWRRLKPVEHFWALRDVSFMVAPGKMLGIIGRNGAGKSTLLRLIGGVGRPDEGKVRLKGRVGALLDLGAGLHYDLTGRENVFVCGVVAGLTRREVAQCFGSIVEFAELAEFIDNPVRTYSTGMQMRLAFAVAVHTQPQVLLVDEFLSVGDLSFQSKCLERIAQLKEQGCAIIYISHSVEQVQELCDQVLWLRKGQVVAQGEPEVVVGQYLAEMRSETQERTPLRPPQLTKAGIELRVNENRFGSLEVEITNVRLLPASKLHSGDALSIEIEYLSPQLIHAPNFGVSISNEDGEVCFDTNISARELALPSIQGQGKITLRLDRLDLSGGQYFVDVGIYETQWDYAYDYHWHAYSLVIDSMIQKRGLLCPPHRWEISKAQMTMLKRL</sequence>
<dbReference type="InterPro" id="IPR015860">
    <property type="entry name" value="ABC_transpr_TagH-like"/>
</dbReference>
<dbReference type="CDD" id="cd03220">
    <property type="entry name" value="ABC_KpsT_Wzt"/>
    <property type="match status" value="1"/>
</dbReference>
<evidence type="ECO:0000256" key="2">
    <source>
        <dbReference type="ARBA" id="ARBA00022448"/>
    </source>
</evidence>
<dbReference type="SUPFAM" id="SSF52540">
    <property type="entry name" value="P-loop containing nucleoside triphosphate hydrolases"/>
    <property type="match status" value="1"/>
</dbReference>
<dbReference type="Gene3D" id="2.70.50.60">
    <property type="entry name" value="abc- transporter (atp binding component) like domain"/>
    <property type="match status" value="1"/>
</dbReference>
<protein>
    <submittedName>
        <fullName evidence="6">ABC transporter ATP-binding protein</fullName>
    </submittedName>
</protein>
<evidence type="ECO:0000256" key="4">
    <source>
        <dbReference type="ARBA" id="ARBA00022840"/>
    </source>
</evidence>
<dbReference type="GO" id="GO:0005524">
    <property type="term" value="F:ATP binding"/>
    <property type="evidence" value="ECO:0007669"/>
    <property type="project" value="UniProtKB-KW"/>
</dbReference>
<dbReference type="InterPro" id="IPR027417">
    <property type="entry name" value="P-loop_NTPase"/>
</dbReference>
<evidence type="ECO:0000259" key="5">
    <source>
        <dbReference type="PROSITE" id="PS50893"/>
    </source>
</evidence>
<evidence type="ECO:0000256" key="3">
    <source>
        <dbReference type="ARBA" id="ARBA00022741"/>
    </source>
</evidence>
<dbReference type="InterPro" id="IPR050683">
    <property type="entry name" value="Bact_Polysacc_Export_ATP-bd"/>
</dbReference>
<dbReference type="Gene3D" id="3.40.50.300">
    <property type="entry name" value="P-loop containing nucleotide triphosphate hydrolases"/>
    <property type="match status" value="1"/>
</dbReference>
<dbReference type="Pfam" id="PF00005">
    <property type="entry name" value="ABC_tran"/>
    <property type="match status" value="1"/>
</dbReference>
<gene>
    <name evidence="6" type="ORF">NDI38_11370</name>
</gene>
<dbReference type="InterPro" id="IPR003593">
    <property type="entry name" value="AAA+_ATPase"/>
</dbReference>
<dbReference type="PANTHER" id="PTHR46743">
    <property type="entry name" value="TEICHOIC ACIDS EXPORT ATP-BINDING PROTEIN TAGH"/>
    <property type="match status" value="1"/>
</dbReference>
<keyword evidence="7" id="KW-1185">Reference proteome</keyword>
<evidence type="ECO:0000256" key="1">
    <source>
        <dbReference type="ARBA" id="ARBA00005417"/>
    </source>
</evidence>
<feature type="domain" description="ABC transporter" evidence="5">
    <location>
        <begin position="20"/>
        <end position="249"/>
    </location>
</feature>
<dbReference type="CDD" id="cd10147">
    <property type="entry name" value="Wzt_C-like"/>
    <property type="match status" value="1"/>
</dbReference>
<organism evidence="6 7">
    <name type="scientific">Stenomitos frigidus AS-A4</name>
    <dbReference type="NCBI Taxonomy" id="2933935"/>
    <lineage>
        <taxon>Bacteria</taxon>
        <taxon>Bacillati</taxon>
        <taxon>Cyanobacteriota</taxon>
        <taxon>Cyanophyceae</taxon>
        <taxon>Leptolyngbyales</taxon>
        <taxon>Leptolyngbyaceae</taxon>
        <taxon>Stenomitos</taxon>
    </lineage>
</organism>
<dbReference type="RefSeq" id="WP_190450089.1">
    <property type="nucleotide sequence ID" value="NZ_JAMPLM010000008.1"/>
</dbReference>
<dbReference type="SMART" id="SM00382">
    <property type="entry name" value="AAA"/>
    <property type="match status" value="1"/>
</dbReference>
<evidence type="ECO:0000313" key="6">
    <source>
        <dbReference type="EMBL" id="MEP1059036.1"/>
    </source>
</evidence>